<evidence type="ECO:0000256" key="1">
    <source>
        <dbReference type="SAM" id="MobiDB-lite"/>
    </source>
</evidence>
<protein>
    <submittedName>
        <fullName evidence="2">Uncharacterized protein</fullName>
    </submittedName>
</protein>
<evidence type="ECO:0000313" key="2">
    <source>
        <dbReference type="EMBL" id="PUZ78096.1"/>
    </source>
</evidence>
<name>A0A2T7FDE9_9POAL</name>
<feature type="compositionally biased region" description="Low complexity" evidence="1">
    <location>
        <begin position="42"/>
        <end position="55"/>
    </location>
</feature>
<dbReference type="Gramene" id="PUZ78096">
    <property type="protein sequence ID" value="PUZ78096"/>
    <property type="gene ID" value="GQ55_1G426100"/>
</dbReference>
<reference evidence="2 3" key="1">
    <citation type="submission" date="2018-04" db="EMBL/GenBank/DDBJ databases">
        <title>WGS assembly of Panicum hallii var. hallii HAL2.</title>
        <authorList>
            <person name="Lovell J."/>
            <person name="Jenkins J."/>
            <person name="Lowry D."/>
            <person name="Mamidi S."/>
            <person name="Sreedasyam A."/>
            <person name="Weng X."/>
            <person name="Barry K."/>
            <person name="Bonette J."/>
            <person name="Campitelli B."/>
            <person name="Daum C."/>
            <person name="Gordon S."/>
            <person name="Gould B."/>
            <person name="Lipzen A."/>
            <person name="MacQueen A."/>
            <person name="Palacio-Mejia J."/>
            <person name="Plott C."/>
            <person name="Shakirov E."/>
            <person name="Shu S."/>
            <person name="Yoshinaga Y."/>
            <person name="Zane M."/>
            <person name="Rokhsar D."/>
            <person name="Grimwood J."/>
            <person name="Schmutz J."/>
            <person name="Juenger T."/>
        </authorList>
    </citation>
    <scope>NUCLEOTIDE SEQUENCE [LARGE SCALE GENOMIC DNA]</scope>
    <source>
        <strain evidence="3">cv. HAL2</strain>
    </source>
</reference>
<sequence>MAAKSPLSARSGAGESDADATSAPTAGPIRTGPTNTSLLKRTSASTAAAHPSPTSGSLSFASTAENTPCCSSARWSRGSNRPTDSSRASSSPRRARAASAPPPSGRRSAATRRAMVSRSIHAWISPATAPATRAIPLRAPHRRHRARKDPITPVPHRSTEHERALSR</sequence>
<feature type="region of interest" description="Disordered" evidence="1">
    <location>
        <begin position="1"/>
        <end position="167"/>
    </location>
</feature>
<dbReference type="Proteomes" id="UP000244336">
    <property type="component" value="Chromosome 1"/>
</dbReference>
<dbReference type="AlphaFoldDB" id="A0A2T7FDE9"/>
<feature type="compositionally biased region" description="Basic and acidic residues" evidence="1">
    <location>
        <begin position="157"/>
        <end position="167"/>
    </location>
</feature>
<proteinExistence type="predicted"/>
<feature type="compositionally biased region" description="Polar residues" evidence="1">
    <location>
        <begin position="56"/>
        <end position="83"/>
    </location>
</feature>
<dbReference type="EMBL" id="CM009749">
    <property type="protein sequence ID" value="PUZ78096.1"/>
    <property type="molecule type" value="Genomic_DNA"/>
</dbReference>
<gene>
    <name evidence="2" type="ORF">GQ55_1G426100</name>
</gene>
<organism evidence="2 3">
    <name type="scientific">Panicum hallii var. hallii</name>
    <dbReference type="NCBI Taxonomy" id="1504633"/>
    <lineage>
        <taxon>Eukaryota</taxon>
        <taxon>Viridiplantae</taxon>
        <taxon>Streptophyta</taxon>
        <taxon>Embryophyta</taxon>
        <taxon>Tracheophyta</taxon>
        <taxon>Spermatophyta</taxon>
        <taxon>Magnoliopsida</taxon>
        <taxon>Liliopsida</taxon>
        <taxon>Poales</taxon>
        <taxon>Poaceae</taxon>
        <taxon>PACMAD clade</taxon>
        <taxon>Panicoideae</taxon>
        <taxon>Panicodae</taxon>
        <taxon>Paniceae</taxon>
        <taxon>Panicinae</taxon>
        <taxon>Panicum</taxon>
        <taxon>Panicum sect. Panicum</taxon>
    </lineage>
</organism>
<accession>A0A2T7FDE9</accession>
<keyword evidence="3" id="KW-1185">Reference proteome</keyword>
<evidence type="ECO:0000313" key="3">
    <source>
        <dbReference type="Proteomes" id="UP000244336"/>
    </source>
</evidence>
<feature type="compositionally biased region" description="Low complexity" evidence="1">
    <location>
        <begin position="105"/>
        <end position="114"/>
    </location>
</feature>